<sequence>MDKADYMEMKSNTEGVFTQKVWIGWYDNDLVCADCEKLFLPFDTYASELLLQNETRHQKMFHDKKLIGWSVDEFDFAKLKLFILSILWRSGASNKTQFRGIELGKWIDVIKKCISENSIKGAESISFIIARFPDDIGRSFLLNPHKEKKGGLFSDLNAYRFYLGAGYILYIKVDSRPILGQFSEIPVAEGMPLRILCRQDMLESAESMVMKKIVLATQK</sequence>
<gene>
    <name evidence="1" type="ORF">UX41_C0015G0001</name>
</gene>
<dbReference type="Proteomes" id="UP000034510">
    <property type="component" value="Unassembled WGS sequence"/>
</dbReference>
<reference evidence="1 2" key="1">
    <citation type="journal article" date="2015" name="Nature">
        <title>rRNA introns, odd ribosomes, and small enigmatic genomes across a large radiation of phyla.</title>
        <authorList>
            <person name="Brown C.T."/>
            <person name="Hug L.A."/>
            <person name="Thomas B.C."/>
            <person name="Sharon I."/>
            <person name="Castelle C.J."/>
            <person name="Singh A."/>
            <person name="Wilkins M.J."/>
            <person name="Williams K.H."/>
            <person name="Banfield J.F."/>
        </authorList>
    </citation>
    <scope>NUCLEOTIDE SEQUENCE [LARGE SCALE GENOMIC DNA]</scope>
</reference>
<proteinExistence type="predicted"/>
<organism evidence="1 2">
    <name type="scientific">Candidatus Collierbacteria bacterium GW2011_GWE1_46_18</name>
    <dbReference type="NCBI Taxonomy" id="1618399"/>
    <lineage>
        <taxon>Bacteria</taxon>
        <taxon>Candidatus Collieribacteriota</taxon>
    </lineage>
</organism>
<protein>
    <submittedName>
        <fullName evidence="1">Uncharacterized protein</fullName>
    </submittedName>
</protein>
<comment type="caution">
    <text evidence="1">The sequence shown here is derived from an EMBL/GenBank/DDBJ whole genome shotgun (WGS) entry which is preliminary data.</text>
</comment>
<evidence type="ECO:0000313" key="1">
    <source>
        <dbReference type="EMBL" id="KKU29567.1"/>
    </source>
</evidence>
<accession>A0A0G1PA74</accession>
<dbReference type="AlphaFoldDB" id="A0A0G1PA74"/>
<dbReference type="EMBL" id="LCMC01000015">
    <property type="protein sequence ID" value="KKU29567.1"/>
    <property type="molecule type" value="Genomic_DNA"/>
</dbReference>
<evidence type="ECO:0000313" key="2">
    <source>
        <dbReference type="Proteomes" id="UP000034510"/>
    </source>
</evidence>
<name>A0A0G1PA74_9BACT</name>